<evidence type="ECO:0000256" key="1">
    <source>
        <dbReference type="SAM" id="MobiDB-lite"/>
    </source>
</evidence>
<dbReference type="Proteomes" id="UP001176940">
    <property type="component" value="Unassembled WGS sequence"/>
</dbReference>
<feature type="compositionally biased region" description="Low complexity" evidence="1">
    <location>
        <begin position="462"/>
        <end position="473"/>
    </location>
</feature>
<dbReference type="EMBL" id="CAUEEQ010001359">
    <property type="protein sequence ID" value="CAJ0919566.1"/>
    <property type="molecule type" value="Genomic_DNA"/>
</dbReference>
<dbReference type="PANTHER" id="PTHR44444">
    <property type="entry name" value="PROTEIN SEL-1 HOMOLOG 3"/>
    <property type="match status" value="1"/>
</dbReference>
<feature type="region of interest" description="Disordered" evidence="1">
    <location>
        <begin position="454"/>
        <end position="488"/>
    </location>
</feature>
<accession>A0ABN9KT89</accession>
<reference evidence="2" key="1">
    <citation type="submission" date="2023-07" db="EMBL/GenBank/DDBJ databases">
        <authorList>
            <person name="Stuckert A."/>
        </authorList>
    </citation>
    <scope>NUCLEOTIDE SEQUENCE</scope>
</reference>
<comment type="caution">
    <text evidence="2">The sequence shown here is derived from an EMBL/GenBank/DDBJ whole genome shotgun (WGS) entry which is preliminary data.</text>
</comment>
<keyword evidence="3" id="KW-1185">Reference proteome</keyword>
<name>A0ABN9KT89_9NEOB</name>
<sequence>MANSVEGSSREAWDVFLEQITTMPAQQAAWCEITCGSNNKKDQTFLYSSSSSSEEGPAARNPRTAINPIWIATTENYQPVIPDFIRSLGIQFDVTGLTETDFFKFFFSKETKMDPKMDPLSLPKPLNGQMLRKGESRARCSDNMLVVKHNDKLHVLILTTIHCENSLFVTKYQSQIVSWITISNTGTFLQFQEEVIKALMFGTPEGECPSTPETDSARVVLSQSIFYRRVSPNSEERKITKTAGGTLASSMRENLASIPGTATGTRDRSVPFFCYTKETTSVTKHPEQYLNNKDYVAIEDLPKTLANADLSVEYLCSDPCTVYVDVVASSEFRTGIVVIKKRWRNEGNLHQLQRRTGLGRAQSGKEVRHSETFFYAAAKAYRVLDIHPPHQRPYKDPPICVSWISGLLRRLKEKAILVCPVESDVVTILPFPLASNGEHSGLIKTFEPFTNGDLEKRRRQHTSVSTVQSTRSQGRQSPAGLEANPESPYPGYIRGLSTAFQNAVDKPLMLVDLAHLRFWG</sequence>
<dbReference type="PANTHER" id="PTHR44444:SF1">
    <property type="entry name" value="PROTEIN SEL-1 HOMOLOG 3"/>
    <property type="match status" value="1"/>
</dbReference>
<dbReference type="InterPro" id="IPR042756">
    <property type="entry name" value="Sel-1L3"/>
</dbReference>
<evidence type="ECO:0000313" key="2">
    <source>
        <dbReference type="EMBL" id="CAJ0919566.1"/>
    </source>
</evidence>
<proteinExistence type="predicted"/>
<protein>
    <submittedName>
        <fullName evidence="2">Uncharacterized protein</fullName>
    </submittedName>
</protein>
<organism evidence="2 3">
    <name type="scientific">Ranitomeya imitator</name>
    <name type="common">mimic poison frog</name>
    <dbReference type="NCBI Taxonomy" id="111125"/>
    <lineage>
        <taxon>Eukaryota</taxon>
        <taxon>Metazoa</taxon>
        <taxon>Chordata</taxon>
        <taxon>Craniata</taxon>
        <taxon>Vertebrata</taxon>
        <taxon>Euteleostomi</taxon>
        <taxon>Amphibia</taxon>
        <taxon>Batrachia</taxon>
        <taxon>Anura</taxon>
        <taxon>Neobatrachia</taxon>
        <taxon>Hyloidea</taxon>
        <taxon>Dendrobatidae</taxon>
        <taxon>Dendrobatinae</taxon>
        <taxon>Ranitomeya</taxon>
    </lineage>
</organism>
<evidence type="ECO:0000313" key="3">
    <source>
        <dbReference type="Proteomes" id="UP001176940"/>
    </source>
</evidence>
<gene>
    <name evidence="2" type="ORF">RIMI_LOCUS1068031</name>
</gene>